<gene>
    <name evidence="1" type="ORF">MTP16_18455</name>
</gene>
<sequence>MKPIFFFYLVLLLFKQEAFGQGAKPDKFYVFVGEKIEVKEFQVEAKPGTIIMNQGFKAKYKVLKNLYGNFSKDTIEFDAYDHYGFPGFANYSHVLLYVSEYNGRLYHEKYQFSPVYKTGNNRWAGPYAKIDYEHPYAKSTTLKPEKISFPAEAAVDISKYSPERIPELFPQPYYTVGNGRAMPLMGNYIEEMFQLKKEGILKARGIF</sequence>
<dbReference type="RefSeq" id="WP_243512743.1">
    <property type="nucleotide sequence ID" value="NZ_CP094534.1"/>
</dbReference>
<proteinExistence type="predicted"/>
<organism evidence="1 2">
    <name type="scientific">Hymenobacter monticola</name>
    <dbReference type="NCBI Taxonomy" id="1705399"/>
    <lineage>
        <taxon>Bacteria</taxon>
        <taxon>Pseudomonadati</taxon>
        <taxon>Bacteroidota</taxon>
        <taxon>Cytophagia</taxon>
        <taxon>Cytophagales</taxon>
        <taxon>Hymenobacteraceae</taxon>
        <taxon>Hymenobacter</taxon>
    </lineage>
</organism>
<evidence type="ECO:0000313" key="1">
    <source>
        <dbReference type="EMBL" id="UOE33096.1"/>
    </source>
</evidence>
<evidence type="ECO:0008006" key="3">
    <source>
        <dbReference type="Google" id="ProtNLM"/>
    </source>
</evidence>
<reference evidence="1 2" key="1">
    <citation type="submission" date="2022-03" db="EMBL/GenBank/DDBJ databases">
        <title>Hymenobactersp. isolated from the air.</title>
        <authorList>
            <person name="Won M."/>
            <person name="Kwon S.-W."/>
        </authorList>
    </citation>
    <scope>NUCLEOTIDE SEQUENCE [LARGE SCALE GENOMIC DNA]</scope>
    <source>
        <strain evidence="1 2">KACC 22596</strain>
    </source>
</reference>
<keyword evidence="2" id="KW-1185">Reference proteome</keyword>
<dbReference type="Proteomes" id="UP000831390">
    <property type="component" value="Chromosome"/>
</dbReference>
<evidence type="ECO:0000313" key="2">
    <source>
        <dbReference type="Proteomes" id="UP000831390"/>
    </source>
</evidence>
<accession>A0ABY4B1R5</accession>
<name>A0ABY4B1R5_9BACT</name>
<protein>
    <recommendedName>
        <fullName evidence="3">DUF4468 domain-containing protein</fullName>
    </recommendedName>
</protein>
<dbReference type="EMBL" id="CP094534">
    <property type="protein sequence ID" value="UOE33096.1"/>
    <property type="molecule type" value="Genomic_DNA"/>
</dbReference>